<comment type="caution">
    <text evidence="3">The sequence shown here is derived from an EMBL/GenBank/DDBJ whole genome shotgun (WGS) entry which is preliminary data.</text>
</comment>
<dbReference type="EMBL" id="JANPWB010000011">
    <property type="protein sequence ID" value="KAJ1129233.1"/>
    <property type="molecule type" value="Genomic_DNA"/>
</dbReference>
<dbReference type="Proteomes" id="UP001066276">
    <property type="component" value="Chromosome 7"/>
</dbReference>
<evidence type="ECO:0000313" key="3">
    <source>
        <dbReference type="EMBL" id="KAJ1129233.1"/>
    </source>
</evidence>
<feature type="chain" id="PRO_5043507608" description="Secreted protein" evidence="2">
    <location>
        <begin position="21"/>
        <end position="122"/>
    </location>
</feature>
<keyword evidence="4" id="KW-1185">Reference proteome</keyword>
<sequence>MSGRWHCVSLLSAASSLSLSLLSHHFTTPFYPAVSTHTHPFPAHSRQWSQSGRACECSPDERTGSPVIGKRGSWEPPGNVPARRPVIRPLPNEQNPARGTLMLVDAMQEEESLCSAGNCTRS</sequence>
<evidence type="ECO:0000256" key="1">
    <source>
        <dbReference type="SAM" id="MobiDB-lite"/>
    </source>
</evidence>
<evidence type="ECO:0000313" key="4">
    <source>
        <dbReference type="Proteomes" id="UP001066276"/>
    </source>
</evidence>
<dbReference type="AlphaFoldDB" id="A0AAV7PLW8"/>
<feature type="signal peptide" evidence="2">
    <location>
        <begin position="1"/>
        <end position="20"/>
    </location>
</feature>
<accession>A0AAV7PLW8</accession>
<gene>
    <name evidence="3" type="ORF">NDU88_007604</name>
</gene>
<protein>
    <recommendedName>
        <fullName evidence="5">Secreted protein</fullName>
    </recommendedName>
</protein>
<evidence type="ECO:0008006" key="5">
    <source>
        <dbReference type="Google" id="ProtNLM"/>
    </source>
</evidence>
<evidence type="ECO:0000256" key="2">
    <source>
        <dbReference type="SAM" id="SignalP"/>
    </source>
</evidence>
<name>A0AAV7PLW8_PLEWA</name>
<keyword evidence="2" id="KW-0732">Signal</keyword>
<feature type="region of interest" description="Disordered" evidence="1">
    <location>
        <begin position="52"/>
        <end position="97"/>
    </location>
</feature>
<reference evidence="3" key="1">
    <citation type="journal article" date="2022" name="bioRxiv">
        <title>Sequencing and chromosome-scale assembly of the giantPleurodeles waltlgenome.</title>
        <authorList>
            <person name="Brown T."/>
            <person name="Elewa A."/>
            <person name="Iarovenko S."/>
            <person name="Subramanian E."/>
            <person name="Araus A.J."/>
            <person name="Petzold A."/>
            <person name="Susuki M."/>
            <person name="Suzuki K.-i.T."/>
            <person name="Hayashi T."/>
            <person name="Toyoda A."/>
            <person name="Oliveira C."/>
            <person name="Osipova E."/>
            <person name="Leigh N.D."/>
            <person name="Simon A."/>
            <person name="Yun M.H."/>
        </authorList>
    </citation>
    <scope>NUCLEOTIDE SEQUENCE</scope>
    <source>
        <strain evidence="3">20211129_DDA</strain>
        <tissue evidence="3">Liver</tissue>
    </source>
</reference>
<organism evidence="3 4">
    <name type="scientific">Pleurodeles waltl</name>
    <name type="common">Iberian ribbed newt</name>
    <dbReference type="NCBI Taxonomy" id="8319"/>
    <lineage>
        <taxon>Eukaryota</taxon>
        <taxon>Metazoa</taxon>
        <taxon>Chordata</taxon>
        <taxon>Craniata</taxon>
        <taxon>Vertebrata</taxon>
        <taxon>Euteleostomi</taxon>
        <taxon>Amphibia</taxon>
        <taxon>Batrachia</taxon>
        <taxon>Caudata</taxon>
        <taxon>Salamandroidea</taxon>
        <taxon>Salamandridae</taxon>
        <taxon>Pleurodelinae</taxon>
        <taxon>Pleurodeles</taxon>
    </lineage>
</organism>
<proteinExistence type="predicted"/>